<dbReference type="PANTHER" id="PTHR45766:SF6">
    <property type="entry name" value="SWI_SNF-RELATED MATRIX-ASSOCIATED ACTIN-DEPENDENT REGULATOR OF CHROMATIN SUBFAMILY A-LIKE PROTEIN 1"/>
    <property type="match status" value="1"/>
</dbReference>
<keyword evidence="1" id="KW-0547">Nucleotide-binding</keyword>
<dbReference type="GO" id="GO:0004386">
    <property type="term" value="F:helicase activity"/>
    <property type="evidence" value="ECO:0007669"/>
    <property type="project" value="UniProtKB-KW"/>
</dbReference>
<dbReference type="GO" id="GO:0005524">
    <property type="term" value="F:ATP binding"/>
    <property type="evidence" value="ECO:0007669"/>
    <property type="project" value="UniProtKB-KW"/>
</dbReference>
<evidence type="ECO:0000313" key="7">
    <source>
        <dbReference type="EMBL" id="QTX31823.1"/>
    </source>
</evidence>
<dbReference type="Gene3D" id="3.40.50.300">
    <property type="entry name" value="P-loop containing nucleotide triphosphate hydrolases"/>
    <property type="match status" value="1"/>
</dbReference>
<evidence type="ECO:0000259" key="5">
    <source>
        <dbReference type="PROSITE" id="PS51192"/>
    </source>
</evidence>
<evidence type="ECO:0000259" key="6">
    <source>
        <dbReference type="PROSITE" id="PS51194"/>
    </source>
</evidence>
<dbReference type="KEGG" id="aram:KAR29_10850"/>
<dbReference type="SMART" id="SM00490">
    <property type="entry name" value="HELICc"/>
    <property type="match status" value="1"/>
</dbReference>
<dbReference type="InterPro" id="IPR038718">
    <property type="entry name" value="SNF2-like_sf"/>
</dbReference>
<dbReference type="InterPro" id="IPR001650">
    <property type="entry name" value="Helicase_C-like"/>
</dbReference>
<evidence type="ECO:0000256" key="2">
    <source>
        <dbReference type="ARBA" id="ARBA00022801"/>
    </source>
</evidence>
<dbReference type="InterPro" id="IPR049730">
    <property type="entry name" value="SNF2/RAD54-like_C"/>
</dbReference>
<dbReference type="CDD" id="cd18793">
    <property type="entry name" value="SF2_C_SNF"/>
    <property type="match status" value="1"/>
</dbReference>
<reference evidence="8" key="1">
    <citation type="submission" date="2021-04" db="EMBL/GenBank/DDBJ databases">
        <title>A novel Synergistetes isolate from a pyrite-forming mixed culture.</title>
        <authorList>
            <person name="Bunk B."/>
            <person name="Sproer C."/>
            <person name="Spring S."/>
            <person name="Pester M."/>
        </authorList>
    </citation>
    <scope>NUCLEOTIDE SEQUENCE [LARGE SCALE GENOMIC DNA]</scope>
    <source>
        <strain evidence="8">J.5.4.2-T.3.5.2</strain>
    </source>
</reference>
<dbReference type="EMBL" id="CP072943">
    <property type="protein sequence ID" value="QTX31823.1"/>
    <property type="molecule type" value="Genomic_DNA"/>
</dbReference>
<dbReference type="InterPro" id="IPR057342">
    <property type="entry name" value="DEXDc_RapA"/>
</dbReference>
<dbReference type="InterPro" id="IPR000330">
    <property type="entry name" value="SNF2_N"/>
</dbReference>
<evidence type="ECO:0000313" key="8">
    <source>
        <dbReference type="Proteomes" id="UP000671879"/>
    </source>
</evidence>
<dbReference type="Pfam" id="PF00271">
    <property type="entry name" value="Helicase_C"/>
    <property type="match status" value="1"/>
</dbReference>
<dbReference type="Pfam" id="PF00176">
    <property type="entry name" value="SNF2-rel_dom"/>
    <property type="match status" value="1"/>
</dbReference>
<dbReference type="PROSITE" id="PS51192">
    <property type="entry name" value="HELICASE_ATP_BIND_1"/>
    <property type="match status" value="1"/>
</dbReference>
<feature type="domain" description="Helicase C-terminal" evidence="6">
    <location>
        <begin position="470"/>
        <end position="630"/>
    </location>
</feature>
<dbReference type="SMART" id="SM00487">
    <property type="entry name" value="DEXDc"/>
    <property type="match status" value="1"/>
</dbReference>
<keyword evidence="8" id="KW-1185">Reference proteome</keyword>
<keyword evidence="4" id="KW-0067">ATP-binding</keyword>
<dbReference type="SUPFAM" id="SSF52540">
    <property type="entry name" value="P-loop containing nucleoside triphosphate hydrolases"/>
    <property type="match status" value="1"/>
</dbReference>
<dbReference type="PANTHER" id="PTHR45766">
    <property type="entry name" value="DNA ANNEALING HELICASE AND ENDONUCLEASE ZRANB3 FAMILY MEMBER"/>
    <property type="match status" value="1"/>
</dbReference>
<gene>
    <name evidence="7" type="ORF">KAR29_10850</name>
</gene>
<feature type="domain" description="Helicase ATP-binding" evidence="5">
    <location>
        <begin position="110"/>
        <end position="286"/>
    </location>
</feature>
<protein>
    <submittedName>
        <fullName evidence="7">DEAD/DEAH box helicase</fullName>
    </submittedName>
</protein>
<dbReference type="Proteomes" id="UP000671879">
    <property type="component" value="Chromosome"/>
</dbReference>
<organism evidence="7 8">
    <name type="scientific">Aminithiophilus ramosus</name>
    <dbReference type="NCBI Taxonomy" id="3029084"/>
    <lineage>
        <taxon>Bacteria</taxon>
        <taxon>Thermotogati</taxon>
        <taxon>Synergistota</taxon>
        <taxon>Synergistia</taxon>
        <taxon>Synergistales</taxon>
        <taxon>Aminithiophilaceae</taxon>
        <taxon>Aminithiophilus</taxon>
    </lineage>
</organism>
<evidence type="ECO:0000256" key="4">
    <source>
        <dbReference type="ARBA" id="ARBA00022840"/>
    </source>
</evidence>
<keyword evidence="2" id="KW-0378">Hydrolase</keyword>
<accession>A0A9Q7EUN7</accession>
<sequence>MIYKTGTLVHARSRDWVVLPSEREDLLRLKPLDGREDDVCGIFLPLAKRGEIVPSQFGPPTVNDLGSARAARLLFDASRLSLRSAAGPFRCAARLGFRPRSYQMVPLVMALKQREGVRLLLADDVGVGKTVEALLIARELLERREIGRFAVICPPHLCEQWQEELKDKFGIDAVILRTGTQAALDRQVPGDASVYSYFPCQVISIDYIKADNRYSVFASQAPELVIVDEAHACARPQGTRAGQQLRYRLLRALAEKKERNLVLVTATPHSGKEEEFRSLLGLLKPEFESGEWEGKESFRKELARHFVQRKRENIVRWMDEHTPFPKRIAVDFPYELDQAYQELYDDVLLFASDLMANKRGTENQKRFRYWSALALLRGIMSSPRAGVSMLENRAAGGALPENDNGGADAASLEHPHYERLEGSDDELPTPVLNRTELTVAQREKFREFAGRLRRMEGDAHDVKSASCILQLRRWLTEGYSPIVFCRYILTAKYLAERLADAFGRKAVVECVTSEDPDEVRRARVEAMTPETAGGKRRILVATDCLSEGINLQNLFDAVLHYDLPWNPNRLEQREGRVDRFGQTRPEISTCLLYGKDNPMDRVVLRVLYNKARTIRNNIGVSIPFPEDSKVFLDTIFQAILAEAEKKRKPTRQMELFDIEERVRCEVELDRLVTVAEKKESALRTIFAQQGIKAQELEEDLAITDAAVGRPETVYRFVDSALGELFGVRAEKDPKALTLDLPRSAFPEKLRPWLEEASRKGEARLAFRAPLPEGRRYWGRNHDAVEALCRAVLAEALAPSPDGSAPPRVARAAVVLSHAVRERTVLYVLRARHVIDDRRAKKRMVAEEILLRGLAGEERSVVENDVVERLMENPMAAGDLPLSVQAAQLERELSMIEGLRPGFDALALTRARELISQHERYYRALGTESRSDRFRVVEPVIPMDILGIYIFLPGGAS</sequence>
<keyword evidence="3 7" id="KW-0347">Helicase</keyword>
<dbReference type="InterPro" id="IPR014001">
    <property type="entry name" value="Helicase_ATP-bd"/>
</dbReference>
<dbReference type="Gene3D" id="3.40.50.10810">
    <property type="entry name" value="Tandem AAA-ATPase domain"/>
    <property type="match status" value="1"/>
</dbReference>
<dbReference type="PROSITE" id="PS51194">
    <property type="entry name" value="HELICASE_CTER"/>
    <property type="match status" value="1"/>
</dbReference>
<dbReference type="RefSeq" id="WP_274373011.1">
    <property type="nucleotide sequence ID" value="NZ_CP072943.1"/>
</dbReference>
<evidence type="ECO:0000256" key="3">
    <source>
        <dbReference type="ARBA" id="ARBA00022806"/>
    </source>
</evidence>
<dbReference type="AlphaFoldDB" id="A0A9Q7EUN7"/>
<dbReference type="InterPro" id="IPR027417">
    <property type="entry name" value="P-loop_NTPase"/>
</dbReference>
<dbReference type="CDD" id="cd18011">
    <property type="entry name" value="DEXDc_RapA"/>
    <property type="match status" value="1"/>
</dbReference>
<dbReference type="GO" id="GO:0016787">
    <property type="term" value="F:hydrolase activity"/>
    <property type="evidence" value="ECO:0007669"/>
    <property type="project" value="UniProtKB-KW"/>
</dbReference>
<evidence type="ECO:0000256" key="1">
    <source>
        <dbReference type="ARBA" id="ARBA00022741"/>
    </source>
</evidence>
<name>A0A9Q7EUN7_9BACT</name>
<proteinExistence type="predicted"/>